<protein>
    <recommendedName>
        <fullName evidence="8">aminodeoxychorismate lyase</fullName>
        <ecNumber evidence="8">4.1.3.38</ecNumber>
    </recommendedName>
</protein>
<evidence type="ECO:0000256" key="11">
    <source>
        <dbReference type="RuleBase" id="RU004516"/>
    </source>
</evidence>
<dbReference type="InterPro" id="IPR001544">
    <property type="entry name" value="Aminotrans_IV"/>
</dbReference>
<dbReference type="InterPro" id="IPR036038">
    <property type="entry name" value="Aminotransferase-like"/>
</dbReference>
<dbReference type="NCBIfam" id="NF005800">
    <property type="entry name" value="PRK07650.1"/>
    <property type="match status" value="1"/>
</dbReference>
<comment type="caution">
    <text evidence="12">The sequence shown here is derived from an EMBL/GenBank/DDBJ whole genome shotgun (WGS) entry which is preliminary data.</text>
</comment>
<dbReference type="EC" id="4.1.3.38" evidence="8"/>
<evidence type="ECO:0000256" key="6">
    <source>
        <dbReference type="ARBA" id="ARBA00023239"/>
    </source>
</evidence>
<evidence type="ECO:0000256" key="10">
    <source>
        <dbReference type="RuleBase" id="RU004106"/>
    </source>
</evidence>
<comment type="subunit">
    <text evidence="3">Homodimer.</text>
</comment>
<evidence type="ECO:0000256" key="7">
    <source>
        <dbReference type="ARBA" id="ARBA00035633"/>
    </source>
</evidence>
<dbReference type="Proteomes" id="UP001211894">
    <property type="component" value="Unassembled WGS sequence"/>
</dbReference>
<dbReference type="InterPro" id="IPR050571">
    <property type="entry name" value="Class-IV_PLP-Dep_Aminotrnsfr"/>
</dbReference>
<evidence type="ECO:0000256" key="4">
    <source>
        <dbReference type="ARBA" id="ARBA00022898"/>
    </source>
</evidence>
<dbReference type="Gene3D" id="3.20.10.10">
    <property type="entry name" value="D-amino Acid Aminotransferase, subunit A, domain 2"/>
    <property type="match status" value="1"/>
</dbReference>
<comment type="catalytic activity">
    <reaction evidence="9">
        <text>4-amino-4-deoxychorismate = 4-aminobenzoate + pyruvate + H(+)</text>
        <dbReference type="Rhea" id="RHEA:16201"/>
        <dbReference type="ChEBI" id="CHEBI:15361"/>
        <dbReference type="ChEBI" id="CHEBI:15378"/>
        <dbReference type="ChEBI" id="CHEBI:17836"/>
        <dbReference type="ChEBI" id="CHEBI:58406"/>
        <dbReference type="EC" id="4.1.3.38"/>
    </reaction>
</comment>
<evidence type="ECO:0000313" key="13">
    <source>
        <dbReference type="Proteomes" id="UP001211894"/>
    </source>
</evidence>
<reference evidence="12 13" key="1">
    <citation type="submission" date="2023-01" db="EMBL/GenBank/DDBJ databases">
        <title>Bacillus changyiensis sp. nov., isolated from a coastal deposit.</title>
        <authorList>
            <person name="Xiao G."/>
            <person name="Lai Q."/>
            <person name="Hu Z."/>
            <person name="Shao Z."/>
        </authorList>
    </citation>
    <scope>NUCLEOTIDE SEQUENCE [LARGE SCALE GENOMIC DNA]</scope>
    <source>
        <strain evidence="12 13">CLL-7-23</strain>
    </source>
</reference>
<gene>
    <name evidence="12" type="primary">pabC</name>
    <name evidence="12" type="ORF">PJ311_17595</name>
</gene>
<dbReference type="InterPro" id="IPR043132">
    <property type="entry name" value="BCAT-like_C"/>
</dbReference>
<dbReference type="GO" id="GO:0008696">
    <property type="term" value="F:4-amino-4-deoxychorismate lyase activity"/>
    <property type="evidence" value="ECO:0007669"/>
    <property type="project" value="UniProtKB-EC"/>
</dbReference>
<evidence type="ECO:0000256" key="2">
    <source>
        <dbReference type="ARBA" id="ARBA00009320"/>
    </source>
</evidence>
<dbReference type="InterPro" id="IPR018300">
    <property type="entry name" value="Aminotrans_IV_CS"/>
</dbReference>
<evidence type="ECO:0000256" key="5">
    <source>
        <dbReference type="ARBA" id="ARBA00022909"/>
    </source>
</evidence>
<evidence type="ECO:0000256" key="8">
    <source>
        <dbReference type="ARBA" id="ARBA00035676"/>
    </source>
</evidence>
<proteinExistence type="inferred from homology"/>
<dbReference type="PANTHER" id="PTHR42743:SF11">
    <property type="entry name" value="AMINODEOXYCHORISMATE LYASE"/>
    <property type="match status" value="1"/>
</dbReference>
<dbReference type="CDD" id="cd01559">
    <property type="entry name" value="ADCL_like"/>
    <property type="match status" value="1"/>
</dbReference>
<keyword evidence="4 11" id="KW-0663">Pyridoxal phosphate</keyword>
<dbReference type="SUPFAM" id="SSF56752">
    <property type="entry name" value="D-aminoacid aminotransferase-like PLP-dependent enzymes"/>
    <property type="match status" value="1"/>
</dbReference>
<dbReference type="Gene3D" id="3.30.470.10">
    <property type="match status" value="1"/>
</dbReference>
<keyword evidence="13" id="KW-1185">Reference proteome</keyword>
<name>A0ABT4X7Z0_9BACI</name>
<dbReference type="PANTHER" id="PTHR42743">
    <property type="entry name" value="AMINO-ACID AMINOTRANSFERASE"/>
    <property type="match status" value="1"/>
</dbReference>
<comment type="similarity">
    <text evidence="2 10">Belongs to the class-IV pyridoxal-phosphate-dependent aminotransferase family.</text>
</comment>
<comment type="pathway">
    <text evidence="7">Cofactor biosynthesis; tetrahydrofolate biosynthesis; 4-aminobenzoate from chorismate: step 2/2.</text>
</comment>
<evidence type="ECO:0000256" key="1">
    <source>
        <dbReference type="ARBA" id="ARBA00001933"/>
    </source>
</evidence>
<dbReference type="PROSITE" id="PS00770">
    <property type="entry name" value="AA_TRANSFER_CLASS_4"/>
    <property type="match status" value="1"/>
</dbReference>
<evidence type="ECO:0000256" key="9">
    <source>
        <dbReference type="ARBA" id="ARBA00049529"/>
    </source>
</evidence>
<dbReference type="EMBL" id="JAQKAB010000016">
    <property type="protein sequence ID" value="MDA7028358.1"/>
    <property type="molecule type" value="Genomic_DNA"/>
</dbReference>
<dbReference type="InterPro" id="IPR043131">
    <property type="entry name" value="BCAT-like_N"/>
</dbReference>
<dbReference type="RefSeq" id="WP_271342176.1">
    <property type="nucleotide sequence ID" value="NZ_JAQKAB010000016.1"/>
</dbReference>
<keyword evidence="6 12" id="KW-0456">Lyase</keyword>
<organism evidence="12 13">
    <name type="scientific">Bacillus changyiensis</name>
    <dbReference type="NCBI Taxonomy" id="3004103"/>
    <lineage>
        <taxon>Bacteria</taxon>
        <taxon>Bacillati</taxon>
        <taxon>Bacillota</taxon>
        <taxon>Bacilli</taxon>
        <taxon>Bacillales</taxon>
        <taxon>Bacillaceae</taxon>
        <taxon>Bacillus</taxon>
    </lineage>
</organism>
<keyword evidence="5" id="KW-0289">Folate biosynthesis</keyword>
<sequence>MIIYLNGEYVKEEEARLSPLDHGFLYGIGVFETFRLYQGQPFLLQWHMERLKKALDDLKIEVFLTEEDVLRILEKLLEINQLTSGDARVRVNLSAGLAGSGLSAEPYKDPVLMVLINPLQPESVPAEKEGVVLQVRRNTPEGLFRLKSHHFLNNLYGKRELGNDPGKEGIFLTEDGAVAEGIISNIFWKINDCVFTPSLKTGILDGVTRRYVIELLGKLNIKVMQGEYSLEHLLRADEVWMTNSVQEIVPFYKIGHAVFSGKNGNMVKSLQQLYAKDRTIINDYK</sequence>
<accession>A0ABT4X7Z0</accession>
<comment type="cofactor">
    <cofactor evidence="1 11">
        <name>pyridoxal 5'-phosphate</name>
        <dbReference type="ChEBI" id="CHEBI:597326"/>
    </cofactor>
</comment>
<dbReference type="InterPro" id="IPR017824">
    <property type="entry name" value="Aminodeoxychorismate_lyase_IV"/>
</dbReference>
<evidence type="ECO:0000313" key="12">
    <source>
        <dbReference type="EMBL" id="MDA7028358.1"/>
    </source>
</evidence>
<evidence type="ECO:0000256" key="3">
    <source>
        <dbReference type="ARBA" id="ARBA00011738"/>
    </source>
</evidence>
<dbReference type="Pfam" id="PF01063">
    <property type="entry name" value="Aminotran_4"/>
    <property type="match status" value="1"/>
</dbReference>